<dbReference type="EMBL" id="KN833200">
    <property type="protein sequence ID" value="KIM71839.1"/>
    <property type="molecule type" value="Genomic_DNA"/>
</dbReference>
<dbReference type="AlphaFoldDB" id="A0A0C3EUX6"/>
<dbReference type="InParanoid" id="A0A0C3EUX6"/>
<sequence length="51" mass="6101">MFRNPQYLSYFPRPFVAIQGNAPKNHLRKPLHSLRRPFSSIQWCTSLNNDR</sequence>
<name>A0A0C3EUX6_PILCF</name>
<dbReference type="HOGENOM" id="CLU_3107229_0_0_1"/>
<reference evidence="1 2" key="1">
    <citation type="submission" date="2014-04" db="EMBL/GenBank/DDBJ databases">
        <authorList>
            <consortium name="DOE Joint Genome Institute"/>
            <person name="Kuo A."/>
            <person name="Tarkka M."/>
            <person name="Buscot F."/>
            <person name="Kohler A."/>
            <person name="Nagy L.G."/>
            <person name="Floudas D."/>
            <person name="Copeland A."/>
            <person name="Barry K.W."/>
            <person name="Cichocki N."/>
            <person name="Veneault-Fourrey C."/>
            <person name="LaButti K."/>
            <person name="Lindquist E.A."/>
            <person name="Lipzen A."/>
            <person name="Lundell T."/>
            <person name="Morin E."/>
            <person name="Murat C."/>
            <person name="Sun H."/>
            <person name="Tunlid A."/>
            <person name="Henrissat B."/>
            <person name="Grigoriev I.V."/>
            <person name="Hibbett D.S."/>
            <person name="Martin F."/>
            <person name="Nordberg H.P."/>
            <person name="Cantor M.N."/>
            <person name="Hua S.X."/>
        </authorList>
    </citation>
    <scope>NUCLEOTIDE SEQUENCE [LARGE SCALE GENOMIC DNA]</scope>
    <source>
        <strain evidence="1 2">F 1598</strain>
    </source>
</reference>
<protein>
    <submittedName>
        <fullName evidence="1">Uncharacterized protein</fullName>
    </submittedName>
</protein>
<proteinExistence type="predicted"/>
<reference evidence="2" key="2">
    <citation type="submission" date="2015-01" db="EMBL/GenBank/DDBJ databases">
        <title>Evolutionary Origins and Diversification of the Mycorrhizal Mutualists.</title>
        <authorList>
            <consortium name="DOE Joint Genome Institute"/>
            <consortium name="Mycorrhizal Genomics Consortium"/>
            <person name="Kohler A."/>
            <person name="Kuo A."/>
            <person name="Nagy L.G."/>
            <person name="Floudas D."/>
            <person name="Copeland A."/>
            <person name="Barry K.W."/>
            <person name="Cichocki N."/>
            <person name="Veneault-Fourrey C."/>
            <person name="LaButti K."/>
            <person name="Lindquist E.A."/>
            <person name="Lipzen A."/>
            <person name="Lundell T."/>
            <person name="Morin E."/>
            <person name="Murat C."/>
            <person name="Riley R."/>
            <person name="Ohm R."/>
            <person name="Sun H."/>
            <person name="Tunlid A."/>
            <person name="Henrissat B."/>
            <person name="Grigoriev I.V."/>
            <person name="Hibbett D.S."/>
            <person name="Martin F."/>
        </authorList>
    </citation>
    <scope>NUCLEOTIDE SEQUENCE [LARGE SCALE GENOMIC DNA]</scope>
    <source>
        <strain evidence="2">F 1598</strain>
    </source>
</reference>
<evidence type="ECO:0000313" key="2">
    <source>
        <dbReference type="Proteomes" id="UP000054166"/>
    </source>
</evidence>
<accession>A0A0C3EUX6</accession>
<dbReference type="Proteomes" id="UP000054166">
    <property type="component" value="Unassembled WGS sequence"/>
</dbReference>
<keyword evidence="2" id="KW-1185">Reference proteome</keyword>
<organism evidence="1 2">
    <name type="scientific">Piloderma croceum (strain F 1598)</name>
    <dbReference type="NCBI Taxonomy" id="765440"/>
    <lineage>
        <taxon>Eukaryota</taxon>
        <taxon>Fungi</taxon>
        <taxon>Dikarya</taxon>
        <taxon>Basidiomycota</taxon>
        <taxon>Agaricomycotina</taxon>
        <taxon>Agaricomycetes</taxon>
        <taxon>Agaricomycetidae</taxon>
        <taxon>Atheliales</taxon>
        <taxon>Atheliaceae</taxon>
        <taxon>Piloderma</taxon>
    </lineage>
</organism>
<gene>
    <name evidence="1" type="ORF">PILCRDRAFT_748517</name>
</gene>
<evidence type="ECO:0000313" key="1">
    <source>
        <dbReference type="EMBL" id="KIM71839.1"/>
    </source>
</evidence>